<evidence type="ECO:0000259" key="10">
    <source>
        <dbReference type="PROSITE" id="PS50109"/>
    </source>
</evidence>
<feature type="domain" description="Histidine kinase" evidence="10">
    <location>
        <begin position="422"/>
        <end position="637"/>
    </location>
</feature>
<dbReference type="InterPro" id="IPR036097">
    <property type="entry name" value="HisK_dim/P_sf"/>
</dbReference>
<evidence type="ECO:0000256" key="8">
    <source>
        <dbReference type="ARBA" id="ARBA00023012"/>
    </source>
</evidence>
<keyword evidence="9" id="KW-0472">Membrane</keyword>
<feature type="transmembrane region" description="Helical" evidence="9">
    <location>
        <begin position="87"/>
        <end position="115"/>
    </location>
</feature>
<dbReference type="Pfam" id="PF02518">
    <property type="entry name" value="HATPase_c"/>
    <property type="match status" value="1"/>
</dbReference>
<evidence type="ECO:0000256" key="9">
    <source>
        <dbReference type="SAM" id="Phobius"/>
    </source>
</evidence>
<accession>A0A6B8M977</accession>
<dbReference type="PRINTS" id="PR00344">
    <property type="entry name" value="BCTRLSENSOR"/>
</dbReference>
<dbReference type="Proteomes" id="UP000422569">
    <property type="component" value="Chromosome"/>
</dbReference>
<dbReference type="PROSITE" id="PS50112">
    <property type="entry name" value="PAS"/>
    <property type="match status" value="1"/>
</dbReference>
<evidence type="ECO:0000256" key="2">
    <source>
        <dbReference type="ARBA" id="ARBA00012438"/>
    </source>
</evidence>
<dbReference type="CDD" id="cd00082">
    <property type="entry name" value="HisKA"/>
    <property type="match status" value="1"/>
</dbReference>
<dbReference type="InterPro" id="IPR003661">
    <property type="entry name" value="HisK_dim/P_dom"/>
</dbReference>
<evidence type="ECO:0000259" key="12">
    <source>
        <dbReference type="PROSITE" id="PS50113"/>
    </source>
</evidence>
<evidence type="ECO:0000256" key="4">
    <source>
        <dbReference type="ARBA" id="ARBA00022679"/>
    </source>
</evidence>
<dbReference type="InterPro" id="IPR036890">
    <property type="entry name" value="HATPase_C_sf"/>
</dbReference>
<keyword evidence="9" id="KW-0812">Transmembrane</keyword>
<dbReference type="InterPro" id="IPR003594">
    <property type="entry name" value="HATPase_dom"/>
</dbReference>
<dbReference type="SMART" id="SM00387">
    <property type="entry name" value="HATPase_c"/>
    <property type="match status" value="1"/>
</dbReference>
<feature type="transmembrane region" description="Helical" evidence="9">
    <location>
        <begin position="54"/>
        <end position="75"/>
    </location>
</feature>
<feature type="domain" description="PAS" evidence="11">
    <location>
        <begin position="289"/>
        <end position="331"/>
    </location>
</feature>
<evidence type="ECO:0000313" key="14">
    <source>
        <dbReference type="Proteomes" id="UP000422569"/>
    </source>
</evidence>
<dbReference type="InterPro" id="IPR013655">
    <property type="entry name" value="PAS_fold_3"/>
</dbReference>
<keyword evidence="6" id="KW-0418">Kinase</keyword>
<dbReference type="KEGG" id="mpar:F7D14_10490"/>
<protein>
    <recommendedName>
        <fullName evidence="2">histidine kinase</fullName>
        <ecNumber evidence="2">2.7.13.3</ecNumber>
    </recommendedName>
</protein>
<dbReference type="Gene3D" id="3.30.565.10">
    <property type="entry name" value="Histidine kinase-like ATPase, C-terminal domain"/>
    <property type="match status" value="1"/>
</dbReference>
<keyword evidence="9" id="KW-1133">Transmembrane helix</keyword>
<dbReference type="InterPro" id="IPR035965">
    <property type="entry name" value="PAS-like_dom_sf"/>
</dbReference>
<feature type="transmembrane region" description="Helical" evidence="9">
    <location>
        <begin position="127"/>
        <end position="147"/>
    </location>
</feature>
<dbReference type="PANTHER" id="PTHR43065">
    <property type="entry name" value="SENSOR HISTIDINE KINASE"/>
    <property type="match status" value="1"/>
</dbReference>
<dbReference type="InterPro" id="IPR004358">
    <property type="entry name" value="Sig_transdc_His_kin-like_C"/>
</dbReference>
<dbReference type="GO" id="GO:0005524">
    <property type="term" value="F:ATP binding"/>
    <property type="evidence" value="ECO:0007669"/>
    <property type="project" value="UniProtKB-KW"/>
</dbReference>
<dbReference type="SUPFAM" id="SSF55874">
    <property type="entry name" value="ATPase domain of HSP90 chaperone/DNA topoisomerase II/histidine kinase"/>
    <property type="match status" value="1"/>
</dbReference>
<dbReference type="GO" id="GO:0000155">
    <property type="term" value="F:phosphorelay sensor kinase activity"/>
    <property type="evidence" value="ECO:0007669"/>
    <property type="project" value="InterPro"/>
</dbReference>
<dbReference type="EMBL" id="CP044331">
    <property type="protein sequence ID" value="QGM97853.1"/>
    <property type="molecule type" value="Genomic_DNA"/>
</dbReference>
<dbReference type="Pfam" id="PF08447">
    <property type="entry name" value="PAS_3"/>
    <property type="match status" value="1"/>
</dbReference>
<keyword evidence="7" id="KW-0067">ATP-binding</keyword>
<sequence length="642" mass="69284">MLFQQCTEMFSLGLYWPLLLLDPKLHMRWLASRILRRCATAIERAVATAHAAPLPLRITMAGIGSAVAACARLALLRASDARLPDAVEYLVVILAGLLGGPLPGVLAAFAGALSLLWLSDSPLGERVVAATLFIVISACVLALEAAYRHLRLRSDATVSEQIGAIALATPGVVGTFFLDEKRRVAYRYVSPKAKAVFGLDPGDICADAGAFYKRLDPSELETINQSLFRSARDLSLWVCQFSFAHPEKGAVWMEAQGAPVREKDGSIVWHGYASDITSRKSAELSLAESAARLQATVDAAQDAVLTMEESGRLQTVNRAGVIMFGYGPGEIAAMNVGALISLDGEDEKEWTPPEAGERVEIMGRRKGGASFPAELTLGEAIFGGKNLRVAFIKDLTEQRMIEHHLGELYRSRFKAIGGMAAELAHEINQPLAANATYLRVARRLLEQSPHAGDAAIIEVLDKAAAQTLRAGRIVTSLRELVRSREPDKTMVCLHEVIGEAREEALENSEIVGVQFELRLRAAEDCVIADRAQLKQVFASLIRNAVEAMQSSERRDLVIETSNPGDGTIRIDVIDSGCGLPESSDIGCFEPFTTTKTKGMGVGLSISHTIIEAHYGRIWAAPNASGGAVFSFTLPLQDAEVDA</sequence>
<evidence type="ECO:0000256" key="6">
    <source>
        <dbReference type="ARBA" id="ARBA00022777"/>
    </source>
</evidence>
<dbReference type="SUPFAM" id="SSF47384">
    <property type="entry name" value="Homodimeric domain of signal transducing histidine kinase"/>
    <property type="match status" value="1"/>
</dbReference>
<dbReference type="InterPro" id="IPR000700">
    <property type="entry name" value="PAS-assoc_C"/>
</dbReference>
<dbReference type="SUPFAM" id="SSF55785">
    <property type="entry name" value="PYP-like sensor domain (PAS domain)"/>
    <property type="match status" value="2"/>
</dbReference>
<keyword evidence="4" id="KW-0808">Transferase</keyword>
<gene>
    <name evidence="13" type="ORF">F7D14_10490</name>
</gene>
<evidence type="ECO:0000256" key="3">
    <source>
        <dbReference type="ARBA" id="ARBA00022553"/>
    </source>
</evidence>
<evidence type="ECO:0000313" key="13">
    <source>
        <dbReference type="EMBL" id="QGM97853.1"/>
    </source>
</evidence>
<proteinExistence type="predicted"/>
<dbReference type="InterPro" id="IPR005467">
    <property type="entry name" value="His_kinase_dom"/>
</dbReference>
<dbReference type="Pfam" id="PF13426">
    <property type="entry name" value="PAS_9"/>
    <property type="match status" value="1"/>
</dbReference>
<keyword evidence="3" id="KW-0597">Phosphoprotein</keyword>
<dbReference type="Gene3D" id="3.30.450.20">
    <property type="entry name" value="PAS domain"/>
    <property type="match status" value="2"/>
</dbReference>
<comment type="catalytic activity">
    <reaction evidence="1">
        <text>ATP + protein L-histidine = ADP + protein N-phospho-L-histidine.</text>
        <dbReference type="EC" id="2.7.13.3"/>
    </reaction>
</comment>
<dbReference type="PROSITE" id="PS50113">
    <property type="entry name" value="PAC"/>
    <property type="match status" value="1"/>
</dbReference>
<organism evidence="13 14">
    <name type="scientific">Methylocystis parvus</name>
    <dbReference type="NCBI Taxonomy" id="134"/>
    <lineage>
        <taxon>Bacteria</taxon>
        <taxon>Pseudomonadati</taxon>
        <taxon>Pseudomonadota</taxon>
        <taxon>Alphaproteobacteria</taxon>
        <taxon>Hyphomicrobiales</taxon>
        <taxon>Methylocystaceae</taxon>
        <taxon>Methylocystis</taxon>
    </lineage>
</organism>
<evidence type="ECO:0000256" key="1">
    <source>
        <dbReference type="ARBA" id="ARBA00000085"/>
    </source>
</evidence>
<reference evidence="13 14" key="1">
    <citation type="submission" date="2019-09" db="EMBL/GenBank/DDBJ databases">
        <title>Isolation and complete genome sequencing of Methylocystis species.</title>
        <authorList>
            <person name="Rumah B.L."/>
            <person name="Stead C.E."/>
            <person name="Stevens B.C."/>
            <person name="Minton N.P."/>
            <person name="Grosse-Honebrink A."/>
            <person name="Zhang Y."/>
        </authorList>
    </citation>
    <scope>NUCLEOTIDE SEQUENCE [LARGE SCALE GENOMIC DNA]</scope>
    <source>
        <strain evidence="13 14">BRCS2</strain>
    </source>
</reference>
<keyword evidence="8" id="KW-0902">Two-component regulatory system</keyword>
<dbReference type="SMART" id="SM00091">
    <property type="entry name" value="PAS"/>
    <property type="match status" value="2"/>
</dbReference>
<dbReference type="Gene3D" id="1.10.287.130">
    <property type="match status" value="1"/>
</dbReference>
<dbReference type="AlphaFoldDB" id="A0A6B8M977"/>
<evidence type="ECO:0000256" key="5">
    <source>
        <dbReference type="ARBA" id="ARBA00022741"/>
    </source>
</evidence>
<dbReference type="NCBIfam" id="TIGR00229">
    <property type="entry name" value="sensory_box"/>
    <property type="match status" value="1"/>
</dbReference>
<name>A0A6B8M977_9HYPH</name>
<dbReference type="PROSITE" id="PS50109">
    <property type="entry name" value="HIS_KIN"/>
    <property type="match status" value="1"/>
</dbReference>
<dbReference type="EC" id="2.7.13.3" evidence="2"/>
<evidence type="ECO:0000256" key="7">
    <source>
        <dbReference type="ARBA" id="ARBA00022840"/>
    </source>
</evidence>
<feature type="domain" description="PAC" evidence="12">
    <location>
        <begin position="237"/>
        <end position="288"/>
    </location>
</feature>
<dbReference type="InterPro" id="IPR000014">
    <property type="entry name" value="PAS"/>
</dbReference>
<keyword evidence="5" id="KW-0547">Nucleotide-binding</keyword>
<evidence type="ECO:0000259" key="11">
    <source>
        <dbReference type="PROSITE" id="PS50112"/>
    </source>
</evidence>
<dbReference type="CDD" id="cd00130">
    <property type="entry name" value="PAS"/>
    <property type="match status" value="1"/>
</dbReference>
<dbReference type="PANTHER" id="PTHR43065:SF10">
    <property type="entry name" value="PEROXIDE STRESS-ACTIVATED HISTIDINE KINASE MAK3"/>
    <property type="match status" value="1"/>
</dbReference>
<keyword evidence="14" id="KW-1185">Reference proteome</keyword>
<dbReference type="SMART" id="SM00388">
    <property type="entry name" value="HisKA"/>
    <property type="match status" value="1"/>
</dbReference>